<reference evidence="3" key="1">
    <citation type="submission" date="2016-05" db="EMBL/GenBank/DDBJ databases">
        <authorList>
            <person name="Lavstsen T."/>
            <person name="Jespersen J.S."/>
        </authorList>
    </citation>
    <scope>NUCLEOTIDE SEQUENCE [LARGE SCALE GENOMIC DNA]</scope>
</reference>
<dbReference type="EMBL" id="FLQV01002402">
    <property type="protein sequence ID" value="SBT01267.1"/>
    <property type="molecule type" value="Genomic_DNA"/>
</dbReference>
<evidence type="ECO:0000256" key="1">
    <source>
        <dbReference type="SAM" id="MobiDB-lite"/>
    </source>
</evidence>
<dbReference type="EMBL" id="FLQU01001176">
    <property type="protein sequence ID" value="SBS91818.1"/>
    <property type="molecule type" value="Genomic_DNA"/>
</dbReference>
<gene>
    <name evidence="3" type="ORF">POVCU1_065610</name>
    <name evidence="2" type="ORF">POVCU2_0070210</name>
</gene>
<sequence length="294" mass="34080">MMGLTLDDLAKNSLPDKTYNMLLQQSSTIMKRNKEKHDTYFKDIIPNDYSPCIYFKYRLYNKFINGKFGDNYIREFYYALSENIGGIYSILESCCKLHAKNLVNVKILKVLNDYILFPRSIDEKNVIEEIEKCEFCEYLKNRLKYIFGNKTIACSTSSSIAFCMEHNEFFTKYFHLNKMNTLSCKHDENVLDNSQCPKLCKPSSTESSPEPVDEEKETQHMQENSKFGTDHDNLQGNNPSVYTSVVGLSVLGMGILNKWNNLEDDDVLLNTSETENTNLENIQYNITYVPAQDY</sequence>
<feature type="region of interest" description="Disordered" evidence="1">
    <location>
        <begin position="200"/>
        <end position="238"/>
    </location>
</feature>
<name>A0A1A8X9H6_PLAOA</name>
<dbReference type="AlphaFoldDB" id="A0A1A8X9H6"/>
<dbReference type="Proteomes" id="UP000078560">
    <property type="component" value="Unassembled WGS sequence"/>
</dbReference>
<evidence type="ECO:0000313" key="2">
    <source>
        <dbReference type="EMBL" id="SBS91818.1"/>
    </source>
</evidence>
<evidence type="ECO:0000313" key="4">
    <source>
        <dbReference type="Proteomes" id="UP000078546"/>
    </source>
</evidence>
<proteinExistence type="predicted"/>
<dbReference type="Proteomes" id="UP000078546">
    <property type="component" value="Unassembled WGS sequence"/>
</dbReference>
<protein>
    <submittedName>
        <fullName evidence="3">PIR Superfamily Protein</fullName>
    </submittedName>
</protein>
<organism evidence="3 4">
    <name type="scientific">Plasmodium ovale curtisi</name>
    <dbReference type="NCBI Taxonomy" id="864141"/>
    <lineage>
        <taxon>Eukaryota</taxon>
        <taxon>Sar</taxon>
        <taxon>Alveolata</taxon>
        <taxon>Apicomplexa</taxon>
        <taxon>Aconoidasida</taxon>
        <taxon>Haemosporida</taxon>
        <taxon>Plasmodiidae</taxon>
        <taxon>Plasmodium</taxon>
        <taxon>Plasmodium (Plasmodium)</taxon>
    </lineage>
</organism>
<evidence type="ECO:0000313" key="5">
    <source>
        <dbReference type="Proteomes" id="UP000078560"/>
    </source>
</evidence>
<reference evidence="4 5" key="2">
    <citation type="submission" date="2016-05" db="EMBL/GenBank/DDBJ databases">
        <authorList>
            <person name="Naeem Raeece"/>
        </authorList>
    </citation>
    <scope>NUCLEOTIDE SEQUENCE [LARGE SCALE GENOMIC DNA]</scope>
</reference>
<evidence type="ECO:0000313" key="3">
    <source>
        <dbReference type="EMBL" id="SBT01267.1"/>
    </source>
</evidence>
<accession>A0A1A8X9H6</accession>